<dbReference type="SUPFAM" id="SSF52540">
    <property type="entry name" value="P-loop containing nucleoside triphosphate hydrolases"/>
    <property type="match status" value="1"/>
</dbReference>
<evidence type="ECO:0000256" key="5">
    <source>
        <dbReference type="SAM" id="MobiDB-lite"/>
    </source>
</evidence>
<gene>
    <name evidence="7" type="primary">FANCM_0</name>
    <name evidence="7" type="ORF">EYF80_048005</name>
</gene>
<feature type="domain" description="Helicase C-terminal" evidence="6">
    <location>
        <begin position="161"/>
        <end position="343"/>
    </location>
</feature>
<dbReference type="InterPro" id="IPR031879">
    <property type="entry name" value="FANCM-MHF-bd"/>
</dbReference>
<name>A0A4Z2FKQ5_9TELE</name>
<dbReference type="InterPro" id="IPR027417">
    <property type="entry name" value="P-loop_NTPase"/>
</dbReference>
<evidence type="ECO:0000259" key="6">
    <source>
        <dbReference type="PROSITE" id="PS51194"/>
    </source>
</evidence>
<dbReference type="OrthoDB" id="6513042at2759"/>
<dbReference type="CDD" id="cd18801">
    <property type="entry name" value="SF2_C_FANCM_Hef"/>
    <property type="match status" value="1"/>
</dbReference>
<dbReference type="Gene3D" id="3.40.50.300">
    <property type="entry name" value="P-loop containing nucleotide triphosphate hydrolases"/>
    <property type="match status" value="1"/>
</dbReference>
<dbReference type="Proteomes" id="UP000314294">
    <property type="component" value="Unassembled WGS sequence"/>
</dbReference>
<keyword evidence="2" id="KW-0378">Hydrolase</keyword>
<dbReference type="GO" id="GO:0005524">
    <property type="term" value="F:ATP binding"/>
    <property type="evidence" value="ECO:0007669"/>
    <property type="project" value="UniProtKB-KW"/>
</dbReference>
<dbReference type="CDD" id="cd12091">
    <property type="entry name" value="FANCM_ID"/>
    <property type="match status" value="1"/>
</dbReference>
<dbReference type="GO" id="GO:0000400">
    <property type="term" value="F:four-way junction DNA binding"/>
    <property type="evidence" value="ECO:0007669"/>
    <property type="project" value="TreeGrafter"/>
</dbReference>
<keyword evidence="1" id="KW-0547">Nucleotide-binding</keyword>
<evidence type="ECO:0000256" key="2">
    <source>
        <dbReference type="ARBA" id="ARBA00022801"/>
    </source>
</evidence>
<evidence type="ECO:0000313" key="8">
    <source>
        <dbReference type="Proteomes" id="UP000314294"/>
    </source>
</evidence>
<dbReference type="Pfam" id="PF00271">
    <property type="entry name" value="Helicase_C"/>
    <property type="match status" value="1"/>
</dbReference>
<feature type="region of interest" description="Disordered" evidence="5">
    <location>
        <begin position="493"/>
        <end position="514"/>
    </location>
</feature>
<dbReference type="EMBL" id="SRLO01001078">
    <property type="protein sequence ID" value="TNN41827.1"/>
    <property type="molecule type" value="Genomic_DNA"/>
</dbReference>
<accession>A0A4Z2FKQ5</accession>
<dbReference type="AlphaFoldDB" id="A0A4Z2FKQ5"/>
<evidence type="ECO:0000313" key="7">
    <source>
        <dbReference type="EMBL" id="TNN41827.1"/>
    </source>
</evidence>
<dbReference type="PANTHER" id="PTHR14025:SF20">
    <property type="entry name" value="FANCONI ANEMIA GROUP M PROTEIN"/>
    <property type="match status" value="1"/>
</dbReference>
<sequence length="514" mass="58427">MEPCDTRRVLEKFMSRLIQNRAMARKDLGSLCKYQIIIARDQFRKNPPTCIKARTLTTSLWALLCNILCALGPQQGMLEGDFALCISLYHGYELLIKMGLRSLFYYLQGIMDGSREKSRARNELQRTPVFMDFYLEMQAMFVKPSSGPDEPFIYSHPKLEKLEQVVLQHFRRWAESSADTKGPEALSTRVMIFSSFRESVQEIATMLNLHAPLIKVMTFMGQASTVKGLKGFTQKEQLEVVSQFRQGGFNTLVSTCVGEEGLDIGEVDLIVCFDSQNSPIRLVQRMGRTGRKRQGRIVLILAEGREERTYNQSKNNKSSIDKSIISNQRGGFHMFPSSPRMLPAGVQPAMHQMHIVCGQFDHPESSKRSVRARKPHAEGRASLIHPQNLLRPVSVTSDGFLSSAEYSLWASTMRLEEGEAPPTLKRSRFMSLPSDDPPQEEVSRGVPASRALSLWEWRHWQHKALPTHVVDHSLRCRHFIGVMQLIDGMREEGEQLRGSGTRVDRFQSSVRHSN</sequence>
<dbReference type="PANTHER" id="PTHR14025">
    <property type="entry name" value="FANCONI ANEMIA GROUP M FANCM FAMILY MEMBER"/>
    <property type="match status" value="1"/>
</dbReference>
<comment type="caution">
    <text evidence="7">The sequence shown here is derived from an EMBL/GenBank/DDBJ whole genome shotgun (WGS) entry which is preliminary data.</text>
</comment>
<proteinExistence type="predicted"/>
<reference evidence="7 8" key="1">
    <citation type="submission" date="2019-03" db="EMBL/GenBank/DDBJ databases">
        <title>First draft genome of Liparis tanakae, snailfish: a comprehensive survey of snailfish specific genes.</title>
        <authorList>
            <person name="Kim W."/>
            <person name="Song I."/>
            <person name="Jeong J.-H."/>
            <person name="Kim D."/>
            <person name="Kim S."/>
            <person name="Ryu S."/>
            <person name="Song J.Y."/>
            <person name="Lee S.K."/>
        </authorList>
    </citation>
    <scope>NUCLEOTIDE SEQUENCE [LARGE SCALE GENOMIC DNA]</scope>
    <source>
        <tissue evidence="7">Muscle</tissue>
    </source>
</reference>
<evidence type="ECO:0000256" key="1">
    <source>
        <dbReference type="ARBA" id="ARBA00022741"/>
    </source>
</evidence>
<dbReference type="SMART" id="SM00490">
    <property type="entry name" value="HELICc"/>
    <property type="match status" value="1"/>
</dbReference>
<dbReference type="InterPro" id="IPR039686">
    <property type="entry name" value="FANCM/Mph1-like_ID"/>
</dbReference>
<keyword evidence="3" id="KW-0347">Helicase</keyword>
<organism evidence="7 8">
    <name type="scientific">Liparis tanakae</name>
    <name type="common">Tanaka's snailfish</name>
    <dbReference type="NCBI Taxonomy" id="230148"/>
    <lineage>
        <taxon>Eukaryota</taxon>
        <taxon>Metazoa</taxon>
        <taxon>Chordata</taxon>
        <taxon>Craniata</taxon>
        <taxon>Vertebrata</taxon>
        <taxon>Euteleostomi</taxon>
        <taxon>Actinopterygii</taxon>
        <taxon>Neopterygii</taxon>
        <taxon>Teleostei</taxon>
        <taxon>Neoteleostei</taxon>
        <taxon>Acanthomorphata</taxon>
        <taxon>Eupercaria</taxon>
        <taxon>Perciformes</taxon>
        <taxon>Cottioidei</taxon>
        <taxon>Cottales</taxon>
        <taxon>Liparidae</taxon>
        <taxon>Liparis</taxon>
    </lineage>
</organism>
<dbReference type="InterPro" id="IPR001650">
    <property type="entry name" value="Helicase_C-like"/>
</dbReference>
<keyword evidence="8" id="KW-1185">Reference proteome</keyword>
<evidence type="ECO:0000256" key="3">
    <source>
        <dbReference type="ARBA" id="ARBA00022806"/>
    </source>
</evidence>
<dbReference type="PROSITE" id="PS51194">
    <property type="entry name" value="HELICASE_CTER"/>
    <property type="match status" value="1"/>
</dbReference>
<dbReference type="GO" id="GO:0016787">
    <property type="term" value="F:hydrolase activity"/>
    <property type="evidence" value="ECO:0007669"/>
    <property type="project" value="UniProtKB-KW"/>
</dbReference>
<dbReference type="GO" id="GO:0043138">
    <property type="term" value="F:3'-5' DNA helicase activity"/>
    <property type="evidence" value="ECO:0007669"/>
    <property type="project" value="InterPro"/>
</dbReference>
<keyword evidence="4" id="KW-0067">ATP-binding</keyword>
<dbReference type="Gene3D" id="1.20.1320.20">
    <property type="entry name" value="hef helicase domain"/>
    <property type="match status" value="1"/>
</dbReference>
<dbReference type="GO" id="GO:0036297">
    <property type="term" value="P:interstrand cross-link repair"/>
    <property type="evidence" value="ECO:0007669"/>
    <property type="project" value="TreeGrafter"/>
</dbReference>
<dbReference type="Pfam" id="PF16783">
    <property type="entry name" value="FANCM-MHF_bd"/>
    <property type="match status" value="1"/>
</dbReference>
<dbReference type="GO" id="GO:0009378">
    <property type="term" value="F:four-way junction helicase activity"/>
    <property type="evidence" value="ECO:0007669"/>
    <property type="project" value="TreeGrafter"/>
</dbReference>
<protein>
    <submittedName>
        <fullName evidence="7">Fanconi anemia group M protein</fullName>
    </submittedName>
</protein>
<evidence type="ECO:0000256" key="4">
    <source>
        <dbReference type="ARBA" id="ARBA00022840"/>
    </source>
</evidence>
<dbReference type="GO" id="GO:0045003">
    <property type="term" value="P:double-strand break repair via synthesis-dependent strand annealing"/>
    <property type="evidence" value="ECO:0007669"/>
    <property type="project" value="TreeGrafter"/>
</dbReference>